<dbReference type="SUPFAM" id="SSF47769">
    <property type="entry name" value="SAM/Pointed domain"/>
    <property type="match status" value="1"/>
</dbReference>
<feature type="region of interest" description="Disordered" evidence="4">
    <location>
        <begin position="460"/>
        <end position="483"/>
    </location>
</feature>
<dbReference type="OrthoDB" id="539213at2759"/>
<evidence type="ECO:0000256" key="1">
    <source>
        <dbReference type="ARBA" id="ARBA00022737"/>
    </source>
</evidence>
<feature type="compositionally biased region" description="Polar residues" evidence="4">
    <location>
        <begin position="546"/>
        <end position="565"/>
    </location>
</feature>
<feature type="compositionally biased region" description="Pro residues" evidence="4">
    <location>
        <begin position="523"/>
        <end position="532"/>
    </location>
</feature>
<dbReference type="SUPFAM" id="SSF48403">
    <property type="entry name" value="Ankyrin repeat"/>
    <property type="match status" value="1"/>
</dbReference>
<evidence type="ECO:0000256" key="3">
    <source>
        <dbReference type="PROSITE-ProRule" id="PRU00023"/>
    </source>
</evidence>
<dbReference type="PRINTS" id="PR01415">
    <property type="entry name" value="ANKYRIN"/>
</dbReference>
<dbReference type="GO" id="GO:0005737">
    <property type="term" value="C:cytoplasm"/>
    <property type="evidence" value="ECO:0007669"/>
    <property type="project" value="TreeGrafter"/>
</dbReference>
<dbReference type="SMART" id="SM00454">
    <property type="entry name" value="SAM"/>
    <property type="match status" value="1"/>
</dbReference>
<dbReference type="PROSITE" id="PS50297">
    <property type="entry name" value="ANK_REP_REGION"/>
    <property type="match status" value="5"/>
</dbReference>
<dbReference type="Gene3D" id="1.25.40.20">
    <property type="entry name" value="Ankyrin repeat-containing domain"/>
    <property type="match status" value="3"/>
</dbReference>
<organism evidence="6 7">
    <name type="scientific">Holothuria leucospilota</name>
    <name type="common">Black long sea cucumber</name>
    <name type="synonym">Mertensiothuria leucospilota</name>
    <dbReference type="NCBI Taxonomy" id="206669"/>
    <lineage>
        <taxon>Eukaryota</taxon>
        <taxon>Metazoa</taxon>
        <taxon>Echinodermata</taxon>
        <taxon>Eleutherozoa</taxon>
        <taxon>Echinozoa</taxon>
        <taxon>Holothuroidea</taxon>
        <taxon>Aspidochirotacea</taxon>
        <taxon>Aspidochirotida</taxon>
        <taxon>Holothuriidae</taxon>
        <taxon>Holothuria</taxon>
    </lineage>
</organism>
<dbReference type="Proteomes" id="UP001152320">
    <property type="component" value="Chromosome 5"/>
</dbReference>
<reference evidence="6" key="1">
    <citation type="submission" date="2021-10" db="EMBL/GenBank/DDBJ databases">
        <title>Tropical sea cucumber genome reveals ecological adaptation and Cuvierian tubules defense mechanism.</title>
        <authorList>
            <person name="Chen T."/>
        </authorList>
    </citation>
    <scope>NUCLEOTIDE SEQUENCE</scope>
    <source>
        <strain evidence="6">Nanhai2018</strain>
        <tissue evidence="6">Muscle</tissue>
    </source>
</reference>
<evidence type="ECO:0000313" key="6">
    <source>
        <dbReference type="EMBL" id="KAJ8041576.1"/>
    </source>
</evidence>
<feature type="repeat" description="ANK" evidence="3">
    <location>
        <begin position="180"/>
        <end position="212"/>
    </location>
</feature>
<dbReference type="InterPro" id="IPR036770">
    <property type="entry name" value="Ankyrin_rpt-contain_sf"/>
</dbReference>
<dbReference type="InterPro" id="IPR001660">
    <property type="entry name" value="SAM"/>
</dbReference>
<evidence type="ECO:0000313" key="7">
    <source>
        <dbReference type="Proteomes" id="UP001152320"/>
    </source>
</evidence>
<feature type="repeat" description="ANK" evidence="3">
    <location>
        <begin position="313"/>
        <end position="345"/>
    </location>
</feature>
<feature type="repeat" description="ANK" evidence="3">
    <location>
        <begin position="279"/>
        <end position="311"/>
    </location>
</feature>
<feature type="domain" description="SAM" evidence="5">
    <location>
        <begin position="743"/>
        <end position="806"/>
    </location>
</feature>
<dbReference type="PROSITE" id="PS50105">
    <property type="entry name" value="SAM_DOMAIN"/>
    <property type="match status" value="1"/>
</dbReference>
<evidence type="ECO:0000259" key="5">
    <source>
        <dbReference type="PROSITE" id="PS50105"/>
    </source>
</evidence>
<feature type="compositionally biased region" description="Low complexity" evidence="4">
    <location>
        <begin position="666"/>
        <end position="677"/>
    </location>
</feature>
<feature type="region of interest" description="Disordered" evidence="4">
    <location>
        <begin position="520"/>
        <end position="565"/>
    </location>
</feature>
<dbReference type="Pfam" id="PF12796">
    <property type="entry name" value="Ank_2"/>
    <property type="match status" value="3"/>
</dbReference>
<dbReference type="InterPro" id="IPR002110">
    <property type="entry name" value="Ankyrin_rpt"/>
</dbReference>
<feature type="compositionally biased region" description="Low complexity" evidence="4">
    <location>
        <begin position="694"/>
        <end position="703"/>
    </location>
</feature>
<dbReference type="Pfam" id="PF00536">
    <property type="entry name" value="SAM_1"/>
    <property type="match status" value="1"/>
</dbReference>
<dbReference type="Gene3D" id="1.10.150.50">
    <property type="entry name" value="Transcription Factor, Ets-1"/>
    <property type="match status" value="1"/>
</dbReference>
<keyword evidence="7" id="KW-1185">Reference proteome</keyword>
<sequence length="808" mass="87600">MEDGKHQDIYKQLFSACQQGDVDTVQHILDSSDFSYGVDIDAGEGFTPLQLAAGGGQENVVRLLLMRGAMLDSKNSYGWTPLMQAASCGHAHIVALLLQNKADPNTRNKLGASALTLAALGGHLSVVRTLLDYPGVDLNDVQKEGQAMTPLMGSALHGCESILKLLMDRGSDHFHVEKSTGWTNLMMSALGGSQSVTELLLDNGVDPNASDINQRTALDIANLHDNTEVKEVLEGKTLNKGKGTGFEKRIIEATEAGNESQVLQLLGEDPSQCNATSKEGATPLMIAAMLGYQTLVEILVQRGADVNRQDTKSGWTALMQATFHRKLGIVQYLVRVGADVTIQASDGCRALDLALVIINNESDKSGDELIRILASATMPSNVETANGPTGLQGSKSMVTESHLIEDDSKGGLKAWWSRMSNRFRNLKLTRTLRAGFSTTKLAPMEDETIPLDKTLCSVDVSPSKSHLSGDNRHRRKSKDSKSVEFNLENITRKDSGYGDTQSLKSVSTLPSSFRPLDDKLPSVIPPFLPPPTFEFQNSDKNRRHSQPSIKSMRTTLSSQKTGQIRTNSKPNKLLFTRRSIAGVSPSNSLHNSTTISPNSSGNSSAFSYGRLTSGGLISLSSLTNRDKVMQFEGNDLSDSEKVMKVKEKPSDELARYQQANSGVIHTASSTSSTLSGSVQPPTNLHMKNKKASRGTGSTTSTLTPSPPPTLQYYPPKEKHSRASELFPTKEDVFTKGSSSSGVSDEDELSVLLKKLSLERYAPIFEDQEVDMDAFLALNESDLLEMGIDGSGHRRQLMNVITKLNSGQP</sequence>
<dbReference type="InterPro" id="IPR013761">
    <property type="entry name" value="SAM/pointed_sf"/>
</dbReference>
<dbReference type="PANTHER" id="PTHR24198">
    <property type="entry name" value="ANKYRIN REPEAT AND PROTEIN KINASE DOMAIN-CONTAINING PROTEIN"/>
    <property type="match status" value="1"/>
</dbReference>
<protein>
    <submittedName>
        <fullName evidence="6">Ankyrin repeat and SAM domain-containing protein 6</fullName>
    </submittedName>
</protein>
<dbReference type="PROSITE" id="PS50088">
    <property type="entry name" value="ANK_REPEAT"/>
    <property type="match status" value="5"/>
</dbReference>
<name>A0A9Q1CA44_HOLLE</name>
<accession>A0A9Q1CA44</accession>
<evidence type="ECO:0000256" key="4">
    <source>
        <dbReference type="SAM" id="MobiDB-lite"/>
    </source>
</evidence>
<dbReference type="SMART" id="SM00248">
    <property type="entry name" value="ANK"/>
    <property type="match status" value="8"/>
</dbReference>
<feature type="repeat" description="ANK" evidence="3">
    <location>
        <begin position="44"/>
        <end position="76"/>
    </location>
</feature>
<dbReference type="Pfam" id="PF00023">
    <property type="entry name" value="Ank"/>
    <property type="match status" value="1"/>
</dbReference>
<keyword evidence="1" id="KW-0677">Repeat</keyword>
<feature type="repeat" description="ANK" evidence="3">
    <location>
        <begin position="77"/>
        <end position="109"/>
    </location>
</feature>
<dbReference type="EMBL" id="JAIZAY010000005">
    <property type="protein sequence ID" value="KAJ8041576.1"/>
    <property type="molecule type" value="Genomic_DNA"/>
</dbReference>
<comment type="caution">
    <text evidence="6">The sequence shown here is derived from an EMBL/GenBank/DDBJ whole genome shotgun (WGS) entry which is preliminary data.</text>
</comment>
<keyword evidence="2 3" id="KW-0040">ANK repeat</keyword>
<dbReference type="AlphaFoldDB" id="A0A9Q1CA44"/>
<proteinExistence type="predicted"/>
<dbReference type="PANTHER" id="PTHR24198:SF165">
    <property type="entry name" value="ANKYRIN REPEAT-CONTAINING PROTEIN-RELATED"/>
    <property type="match status" value="1"/>
</dbReference>
<feature type="region of interest" description="Disordered" evidence="4">
    <location>
        <begin position="665"/>
        <end position="709"/>
    </location>
</feature>
<evidence type="ECO:0000256" key="2">
    <source>
        <dbReference type="ARBA" id="ARBA00023043"/>
    </source>
</evidence>
<gene>
    <name evidence="6" type="ORF">HOLleu_12435</name>
</gene>